<reference evidence="1 2" key="1">
    <citation type="journal article" date="2018" name="Nat. Genet.">
        <title>The Rosa genome provides new insights in the design of modern roses.</title>
        <authorList>
            <person name="Bendahmane M."/>
        </authorList>
    </citation>
    <scope>NUCLEOTIDE SEQUENCE [LARGE SCALE GENOMIC DNA]</scope>
    <source>
        <strain evidence="2">cv. Old Blush</strain>
    </source>
</reference>
<dbReference type="InterPro" id="IPR039749">
    <property type="entry name" value="NUB1"/>
</dbReference>
<dbReference type="EMBL" id="PDCK01000043">
    <property type="protein sequence ID" value="PRQ34488.1"/>
    <property type="molecule type" value="Genomic_DNA"/>
</dbReference>
<dbReference type="Gramene" id="PRQ34488">
    <property type="protein sequence ID" value="PRQ34488"/>
    <property type="gene ID" value="RchiOBHm_Chr5g0069491"/>
</dbReference>
<gene>
    <name evidence="1" type="ORF">RchiOBHm_Chr5g0069491</name>
</gene>
<evidence type="ECO:0000313" key="1">
    <source>
        <dbReference type="EMBL" id="PRQ34488.1"/>
    </source>
</evidence>
<dbReference type="GO" id="GO:2000058">
    <property type="term" value="P:regulation of ubiquitin-dependent protein catabolic process"/>
    <property type="evidence" value="ECO:0007669"/>
    <property type="project" value="TreeGrafter"/>
</dbReference>
<name>A0A2P6QJY4_ROSCH</name>
<comment type="caution">
    <text evidence="1">The sequence shown here is derived from an EMBL/GenBank/DDBJ whole genome shotgun (WGS) entry which is preliminary data.</text>
</comment>
<evidence type="ECO:0000313" key="2">
    <source>
        <dbReference type="Proteomes" id="UP000238479"/>
    </source>
</evidence>
<dbReference type="STRING" id="74649.A0A2P6QJY4"/>
<protein>
    <submittedName>
        <fullName evidence="1">Uncharacterized protein</fullName>
    </submittedName>
</protein>
<keyword evidence="2" id="KW-1185">Reference proteome</keyword>
<proteinExistence type="predicted"/>
<dbReference type="PANTHER" id="PTHR12948">
    <property type="entry name" value="NEDD8 ULTIMATE BUSTER-1 BS4 PROTEIN"/>
    <property type="match status" value="1"/>
</dbReference>
<dbReference type="AlphaFoldDB" id="A0A2P6QJY4"/>
<dbReference type="Proteomes" id="UP000238479">
    <property type="component" value="Chromosome 5"/>
</dbReference>
<accession>A0A2P6QJY4</accession>
<dbReference type="PANTHER" id="PTHR12948:SF3">
    <property type="entry name" value="NEDD8 ULTIMATE BUSTER 1"/>
    <property type="match status" value="1"/>
</dbReference>
<sequence>MIGLMLHTNAKQLIKAQNYQDALEVLSMGEEAFSLCDQKVIELVIDNLLYSKPIWFGVISCLETSTGSQWQEFALRKPEKVLNEQERTLLVFDSFRQVAISECTIFETGACWKGGGWRITMVRLISQ</sequence>
<dbReference type="OrthoDB" id="1721707at2759"/>
<organism evidence="1 2">
    <name type="scientific">Rosa chinensis</name>
    <name type="common">China rose</name>
    <dbReference type="NCBI Taxonomy" id="74649"/>
    <lineage>
        <taxon>Eukaryota</taxon>
        <taxon>Viridiplantae</taxon>
        <taxon>Streptophyta</taxon>
        <taxon>Embryophyta</taxon>
        <taxon>Tracheophyta</taxon>
        <taxon>Spermatophyta</taxon>
        <taxon>Magnoliopsida</taxon>
        <taxon>eudicotyledons</taxon>
        <taxon>Gunneridae</taxon>
        <taxon>Pentapetalae</taxon>
        <taxon>rosids</taxon>
        <taxon>fabids</taxon>
        <taxon>Rosales</taxon>
        <taxon>Rosaceae</taxon>
        <taxon>Rosoideae</taxon>
        <taxon>Rosoideae incertae sedis</taxon>
        <taxon>Rosa</taxon>
    </lineage>
</organism>